<dbReference type="InterPro" id="IPR036864">
    <property type="entry name" value="Zn2-C6_fun-type_DNA-bd_sf"/>
</dbReference>
<dbReference type="AlphaFoldDB" id="A0A9W6YX66"/>
<feature type="compositionally biased region" description="Basic and acidic residues" evidence="7">
    <location>
        <begin position="84"/>
        <end position="103"/>
    </location>
</feature>
<dbReference type="EMBL" id="BSXU01002002">
    <property type="protein sequence ID" value="GMG33289.1"/>
    <property type="molecule type" value="Genomic_DNA"/>
</dbReference>
<dbReference type="CDD" id="cd12148">
    <property type="entry name" value="fungal_TF_MHR"/>
    <property type="match status" value="1"/>
</dbReference>
<dbReference type="GO" id="GO:0006351">
    <property type="term" value="P:DNA-templated transcription"/>
    <property type="evidence" value="ECO:0007669"/>
    <property type="project" value="InterPro"/>
</dbReference>
<dbReference type="Pfam" id="PF04082">
    <property type="entry name" value="Fungal_trans"/>
    <property type="match status" value="1"/>
</dbReference>
<dbReference type="InterPro" id="IPR052073">
    <property type="entry name" value="Amide_Lactam_Regulators"/>
</dbReference>
<gene>
    <name evidence="9" type="ORF">Amon01_000426000</name>
</gene>
<evidence type="ECO:0000259" key="8">
    <source>
        <dbReference type="PROSITE" id="PS50048"/>
    </source>
</evidence>
<sequence length="400" mass="45662">MSSSAVNPAYKRQRSRSPKACQYCNRKKVKCDVNKKNYPSEKCSNCQYMNTACVLMEKKHKKKRPVHVSKMDIIDPIVNDHHHHVDNDIDNDDHQHFLSDKSKSTPSNSSTEHTNDNDALNQRILSSSPTDTNSNSFNSDEEQEELDVEQKENSPLMGPLDEDSNAQLEQQKSTTTSVSDEEPIIINAHDYLSKEIDKSILPRFSHILNSHSGYRHSLKNRFETTQKVTIGDLISKHGSLMLEAVDCFLLPNEKQCKRYIKSYFENFQLIYPCLTKSKFDEDFKDLTQPKSLVLLLAVLSVGCRLLAKDENDLAMARLLYEKAIVVSDANIETDPFYLATSLFILSMMPSMHPSPTTMEDGLRDAIRVACSFGINKNMEQDPTLSEEDKSSRKRLFWILL</sequence>
<dbReference type="PANTHER" id="PTHR47171:SF3">
    <property type="entry name" value="FARA-RELATED"/>
    <property type="match status" value="1"/>
</dbReference>
<evidence type="ECO:0000313" key="9">
    <source>
        <dbReference type="EMBL" id="GMG33289.1"/>
    </source>
</evidence>
<dbReference type="SUPFAM" id="SSF57701">
    <property type="entry name" value="Zn2/Cys6 DNA-binding domain"/>
    <property type="match status" value="1"/>
</dbReference>
<name>A0A9W6YX66_AMBMO</name>
<evidence type="ECO:0000256" key="1">
    <source>
        <dbReference type="ARBA" id="ARBA00022723"/>
    </source>
</evidence>
<comment type="caution">
    <text evidence="9">The sequence shown here is derived from an EMBL/GenBank/DDBJ whole genome shotgun (WGS) entry which is preliminary data.</text>
</comment>
<evidence type="ECO:0000256" key="5">
    <source>
        <dbReference type="ARBA" id="ARBA00023163"/>
    </source>
</evidence>
<dbReference type="OrthoDB" id="5121955at2759"/>
<evidence type="ECO:0000256" key="4">
    <source>
        <dbReference type="ARBA" id="ARBA00023125"/>
    </source>
</evidence>
<protein>
    <submittedName>
        <fullName evidence="9">Unnamed protein product</fullName>
    </submittedName>
</protein>
<feature type="region of interest" description="Disordered" evidence="7">
    <location>
        <begin position="84"/>
        <end position="180"/>
    </location>
</feature>
<dbReference type="GO" id="GO:0003677">
    <property type="term" value="F:DNA binding"/>
    <property type="evidence" value="ECO:0007669"/>
    <property type="project" value="UniProtKB-KW"/>
</dbReference>
<organism evidence="9 10">
    <name type="scientific">Ambrosiozyma monospora</name>
    <name type="common">Yeast</name>
    <name type="synonym">Endomycopsis monosporus</name>
    <dbReference type="NCBI Taxonomy" id="43982"/>
    <lineage>
        <taxon>Eukaryota</taxon>
        <taxon>Fungi</taxon>
        <taxon>Dikarya</taxon>
        <taxon>Ascomycota</taxon>
        <taxon>Saccharomycotina</taxon>
        <taxon>Pichiomycetes</taxon>
        <taxon>Pichiales</taxon>
        <taxon>Pichiaceae</taxon>
        <taxon>Ambrosiozyma</taxon>
    </lineage>
</organism>
<dbReference type="PANTHER" id="PTHR47171">
    <property type="entry name" value="FARA-RELATED"/>
    <property type="match status" value="1"/>
</dbReference>
<dbReference type="SMART" id="SM00066">
    <property type="entry name" value="GAL4"/>
    <property type="match status" value="1"/>
</dbReference>
<feature type="domain" description="Zn(2)-C6 fungal-type" evidence="8">
    <location>
        <begin position="20"/>
        <end position="55"/>
    </location>
</feature>
<dbReference type="InterPro" id="IPR001138">
    <property type="entry name" value="Zn2Cys6_DnaBD"/>
</dbReference>
<evidence type="ECO:0000256" key="7">
    <source>
        <dbReference type="SAM" id="MobiDB-lite"/>
    </source>
</evidence>
<dbReference type="Proteomes" id="UP001165063">
    <property type="component" value="Unassembled WGS sequence"/>
</dbReference>
<dbReference type="Gene3D" id="4.10.240.10">
    <property type="entry name" value="Zn(2)-C6 fungal-type DNA-binding domain"/>
    <property type="match status" value="1"/>
</dbReference>
<keyword evidence="6" id="KW-0539">Nucleus</keyword>
<keyword evidence="10" id="KW-1185">Reference proteome</keyword>
<evidence type="ECO:0000256" key="3">
    <source>
        <dbReference type="ARBA" id="ARBA00023015"/>
    </source>
</evidence>
<keyword evidence="4" id="KW-0238">DNA-binding</keyword>
<keyword evidence="5" id="KW-0804">Transcription</keyword>
<evidence type="ECO:0000256" key="6">
    <source>
        <dbReference type="ARBA" id="ARBA00023242"/>
    </source>
</evidence>
<proteinExistence type="predicted"/>
<dbReference type="InterPro" id="IPR007219">
    <property type="entry name" value="XnlR_reg_dom"/>
</dbReference>
<evidence type="ECO:0000313" key="10">
    <source>
        <dbReference type="Proteomes" id="UP001165063"/>
    </source>
</evidence>
<feature type="non-terminal residue" evidence="9">
    <location>
        <position position="400"/>
    </location>
</feature>
<keyword evidence="1" id="KW-0479">Metal-binding</keyword>
<dbReference type="CDD" id="cd00067">
    <property type="entry name" value="GAL4"/>
    <property type="match status" value="1"/>
</dbReference>
<dbReference type="GO" id="GO:0008270">
    <property type="term" value="F:zinc ion binding"/>
    <property type="evidence" value="ECO:0007669"/>
    <property type="project" value="InterPro"/>
</dbReference>
<dbReference type="GO" id="GO:0000981">
    <property type="term" value="F:DNA-binding transcription factor activity, RNA polymerase II-specific"/>
    <property type="evidence" value="ECO:0007669"/>
    <property type="project" value="InterPro"/>
</dbReference>
<keyword evidence="3" id="KW-0805">Transcription regulation</keyword>
<dbReference type="PROSITE" id="PS50048">
    <property type="entry name" value="ZN2_CY6_FUNGAL_2"/>
    <property type="match status" value="1"/>
</dbReference>
<evidence type="ECO:0000256" key="2">
    <source>
        <dbReference type="ARBA" id="ARBA00022833"/>
    </source>
</evidence>
<accession>A0A9W6YX66</accession>
<feature type="compositionally biased region" description="Polar residues" evidence="7">
    <location>
        <begin position="117"/>
        <end position="138"/>
    </location>
</feature>
<dbReference type="Pfam" id="PF00172">
    <property type="entry name" value="Zn_clus"/>
    <property type="match status" value="1"/>
</dbReference>
<reference evidence="9" key="1">
    <citation type="submission" date="2023-04" db="EMBL/GenBank/DDBJ databases">
        <title>Ambrosiozyma monospora NBRC 1965.</title>
        <authorList>
            <person name="Ichikawa N."/>
            <person name="Sato H."/>
            <person name="Tonouchi N."/>
        </authorList>
    </citation>
    <scope>NUCLEOTIDE SEQUENCE</scope>
    <source>
        <strain evidence="9">NBRC 1965</strain>
    </source>
</reference>
<feature type="compositionally biased region" description="Polar residues" evidence="7">
    <location>
        <begin position="165"/>
        <end position="178"/>
    </location>
</feature>
<keyword evidence="2" id="KW-0862">Zinc</keyword>